<keyword evidence="1" id="KW-0472">Membrane</keyword>
<reference evidence="3" key="1">
    <citation type="submission" date="2017-05" db="EMBL/GenBank/DDBJ databases">
        <title>Complete and WGS of Bordetella genogroups.</title>
        <authorList>
            <person name="Spilker T."/>
            <person name="Lipuma J."/>
        </authorList>
    </citation>
    <scope>NUCLEOTIDE SEQUENCE [LARGE SCALE GENOMIC DNA]</scope>
    <source>
        <strain evidence="3">AU18089</strain>
    </source>
</reference>
<accession>A0A261RJ39</accession>
<dbReference type="AlphaFoldDB" id="A0A261RJ39"/>
<keyword evidence="1" id="KW-1133">Transmembrane helix</keyword>
<comment type="caution">
    <text evidence="2">The sequence shown here is derived from an EMBL/GenBank/DDBJ whole genome shotgun (WGS) entry which is preliminary data.</text>
</comment>
<proteinExistence type="predicted"/>
<keyword evidence="1" id="KW-0812">Transmembrane</keyword>
<feature type="transmembrane region" description="Helical" evidence="1">
    <location>
        <begin position="36"/>
        <end position="54"/>
    </location>
</feature>
<feature type="transmembrane region" description="Helical" evidence="1">
    <location>
        <begin position="12"/>
        <end position="30"/>
    </location>
</feature>
<dbReference type="EMBL" id="NEVK01000003">
    <property type="protein sequence ID" value="OZI24817.1"/>
    <property type="molecule type" value="Genomic_DNA"/>
</dbReference>
<dbReference type="Proteomes" id="UP000216947">
    <property type="component" value="Unassembled WGS sequence"/>
</dbReference>
<evidence type="ECO:0000313" key="2">
    <source>
        <dbReference type="EMBL" id="OZI24817.1"/>
    </source>
</evidence>
<name>A0A261RJ39_9BORD</name>
<sequence length="150" mass="16252">MPVRRPRHLTLLGRTAVAVGAACAALGAWWQYGPQGLAALAASAAGIAGVRHVGRRRAPAVRVRAVRAVAGSRRWQLRVGRQWRPATLRDSRRGACWLELRLQQTPAAGHRVTNHRVAVWRPTVSAACWRRLCLLAGAARRLDAPDPGAA</sequence>
<keyword evidence="3" id="KW-1185">Reference proteome</keyword>
<protein>
    <submittedName>
        <fullName evidence="2">Uncharacterized protein</fullName>
    </submittedName>
</protein>
<organism evidence="2 3">
    <name type="scientific">Bordetella genomosp. 7</name>
    <dbReference type="NCBI Taxonomy" id="1416805"/>
    <lineage>
        <taxon>Bacteria</taxon>
        <taxon>Pseudomonadati</taxon>
        <taxon>Pseudomonadota</taxon>
        <taxon>Betaproteobacteria</taxon>
        <taxon>Burkholderiales</taxon>
        <taxon>Alcaligenaceae</taxon>
        <taxon>Bordetella</taxon>
    </lineage>
</organism>
<evidence type="ECO:0000313" key="3">
    <source>
        <dbReference type="Proteomes" id="UP000216947"/>
    </source>
</evidence>
<evidence type="ECO:0000256" key="1">
    <source>
        <dbReference type="SAM" id="Phobius"/>
    </source>
</evidence>
<gene>
    <name evidence="2" type="ORF">CAL19_04840</name>
</gene>